<dbReference type="Gene3D" id="3.40.91.20">
    <property type="match status" value="1"/>
</dbReference>
<keyword evidence="1" id="KW-0255">Endonuclease</keyword>
<name>A0AB94IYA1_9BACT</name>
<evidence type="ECO:0000313" key="2">
    <source>
        <dbReference type="Proteomes" id="UP000008957"/>
    </source>
</evidence>
<accession>A0AB94IYA1</accession>
<dbReference type="GO" id="GO:0009036">
    <property type="term" value="F:type II site-specific deoxyribonuclease activity"/>
    <property type="evidence" value="ECO:0007669"/>
    <property type="project" value="InterPro"/>
</dbReference>
<dbReference type="GO" id="GO:0000287">
    <property type="term" value="F:magnesium ion binding"/>
    <property type="evidence" value="ECO:0007669"/>
    <property type="project" value="InterPro"/>
</dbReference>
<dbReference type="Pfam" id="PF09195">
    <property type="entry name" value="Endonuc-BglII"/>
    <property type="match status" value="1"/>
</dbReference>
<evidence type="ECO:0000313" key="1">
    <source>
        <dbReference type="EMBL" id="CBL28725.1"/>
    </source>
</evidence>
<reference evidence="2" key="1">
    <citation type="submission" date="2010-03" db="EMBL/GenBank/DDBJ databases">
        <title>The genome sequence of Synergistetes sp. SGP1.</title>
        <authorList>
            <consortium name="metaHIT consortium -- http://www.metahit.eu/"/>
            <person name="Pajon A."/>
            <person name="Turner K."/>
            <person name="Parkhill J."/>
            <person name="Wade W."/>
            <person name="Vartoukian S."/>
        </authorList>
    </citation>
    <scope>NUCLEOTIDE SEQUENCE [LARGE SCALE GENOMIC DNA]</scope>
    <source>
        <strain evidence="2">SGP1</strain>
    </source>
</reference>
<dbReference type="RefSeq" id="WP_015556872.1">
    <property type="nucleotide sequence ID" value="NC_021038.1"/>
</dbReference>
<dbReference type="GO" id="GO:0009307">
    <property type="term" value="P:DNA restriction-modification system"/>
    <property type="evidence" value="ECO:0007669"/>
    <property type="project" value="InterPro"/>
</dbReference>
<sequence>MKIAQVYSHLNGLEFLLVHRPALWDEVKAAVQNVDASLAFNKVSREKTMTGRTLFAPKELNRLFKAEFLSKGWRETRIDYFVNEDLETTRDTVHIRDKDRQRQAITEKGFTAYSTYNQVDFVKDRVAVEVQFGKYFSVQYDLHVKHTFFYERGDIDAGIEIIPMHSLMSQMSSGLAWYENELTNIVREGRSNPSVPIVLVGIEPDERRLSE</sequence>
<dbReference type="InterPro" id="IPR011338">
    <property type="entry name" value="BamHI/BglII/BstY"/>
</dbReference>
<protein>
    <submittedName>
        <fullName evidence="1">Restriction endonuclease BglII</fullName>
    </submittedName>
</protein>
<dbReference type="GO" id="GO:0003677">
    <property type="term" value="F:DNA binding"/>
    <property type="evidence" value="ECO:0007669"/>
    <property type="project" value="InterPro"/>
</dbReference>
<keyword evidence="2" id="KW-1185">Reference proteome</keyword>
<dbReference type="InterPro" id="IPR011335">
    <property type="entry name" value="Restrct_endonuc-II-like"/>
</dbReference>
<dbReference type="Proteomes" id="UP000008957">
    <property type="component" value="Chromosome"/>
</dbReference>
<reference evidence="1 2" key="2">
    <citation type="submission" date="2010-03" db="EMBL/GenBank/DDBJ databases">
        <authorList>
            <person name="Pajon A."/>
        </authorList>
    </citation>
    <scope>NUCLEOTIDE SEQUENCE [LARGE SCALE GENOMIC DNA]</scope>
    <source>
        <strain evidence="1 2">SGP1</strain>
    </source>
</reference>
<dbReference type="EMBL" id="FP929056">
    <property type="protein sequence ID" value="CBL28725.1"/>
    <property type="molecule type" value="Genomic_DNA"/>
</dbReference>
<dbReference type="KEGG" id="sbr:SY1_18750"/>
<dbReference type="SUPFAM" id="SSF52980">
    <property type="entry name" value="Restriction endonuclease-like"/>
    <property type="match status" value="1"/>
</dbReference>
<keyword evidence="1" id="KW-0540">Nuclease</keyword>
<proteinExistence type="predicted"/>
<organism evidence="1 2">
    <name type="scientific">Fretibacterium fastidiosum</name>
    <dbReference type="NCBI Taxonomy" id="651822"/>
    <lineage>
        <taxon>Bacteria</taxon>
        <taxon>Thermotogati</taxon>
        <taxon>Synergistota</taxon>
        <taxon>Synergistia</taxon>
        <taxon>Synergistales</taxon>
        <taxon>Aminobacteriaceae</taxon>
        <taxon>Fretibacterium</taxon>
    </lineage>
</organism>
<dbReference type="AlphaFoldDB" id="A0AB94IYA1"/>
<keyword evidence="1" id="KW-0378">Hydrolase</keyword>
<dbReference type="InterPro" id="IPR015278">
    <property type="entry name" value="BglII-like"/>
</dbReference>
<gene>
    <name evidence="1" type="ORF">SY1_18750</name>
</gene>
<dbReference type="CDD" id="cd22317">
    <property type="entry name" value="BstYI-like"/>
    <property type="match status" value="1"/>
</dbReference>